<reference evidence="1 2" key="1">
    <citation type="submission" date="2019-01" db="EMBL/GenBank/DDBJ databases">
        <title>Agromyces.</title>
        <authorList>
            <person name="Li J."/>
        </authorList>
    </citation>
    <scope>NUCLEOTIDE SEQUENCE [LARGE SCALE GENOMIC DNA]</scope>
    <source>
        <strain evidence="1 2">DSM 15934</strain>
    </source>
</reference>
<protein>
    <submittedName>
        <fullName evidence="1">Uncharacterized protein</fullName>
    </submittedName>
</protein>
<name>A0A4Q2KVK9_9MICO</name>
<evidence type="ECO:0000313" key="1">
    <source>
        <dbReference type="EMBL" id="RXZ69615.1"/>
    </source>
</evidence>
<dbReference type="AlphaFoldDB" id="A0A4Q2KVK9"/>
<evidence type="ECO:0000313" key="2">
    <source>
        <dbReference type="Proteomes" id="UP000293865"/>
    </source>
</evidence>
<feature type="non-terminal residue" evidence="1">
    <location>
        <position position="119"/>
    </location>
</feature>
<keyword evidence="2" id="KW-1185">Reference proteome</keyword>
<dbReference type="RefSeq" id="WP_164990500.1">
    <property type="nucleotide sequence ID" value="NZ_SDPN01000020.1"/>
</dbReference>
<organism evidence="1 2">
    <name type="scientific">Agromyces albus</name>
    <dbReference type="NCBI Taxonomy" id="205332"/>
    <lineage>
        <taxon>Bacteria</taxon>
        <taxon>Bacillati</taxon>
        <taxon>Actinomycetota</taxon>
        <taxon>Actinomycetes</taxon>
        <taxon>Micrococcales</taxon>
        <taxon>Microbacteriaceae</taxon>
        <taxon>Agromyces</taxon>
    </lineage>
</organism>
<comment type="caution">
    <text evidence="1">The sequence shown here is derived from an EMBL/GenBank/DDBJ whole genome shotgun (WGS) entry which is preliminary data.</text>
</comment>
<accession>A0A4Q2KVK9</accession>
<dbReference type="EMBL" id="SDPN01000020">
    <property type="protein sequence ID" value="RXZ69615.1"/>
    <property type="molecule type" value="Genomic_DNA"/>
</dbReference>
<gene>
    <name evidence="1" type="ORF">ESP51_11945</name>
</gene>
<sequence length="119" mass="12301">MSDRPPAASLRDLRRWPAEPSHLIDTTRCPACFSQLTGARCGTCGLDLGVPEATELLAAGTRVYEDEGRRQQLITRMRAAQAAREARAGAGEVAAWQPGATTAAAASAAVPSPAAAVAS</sequence>
<dbReference type="Proteomes" id="UP000293865">
    <property type="component" value="Unassembled WGS sequence"/>
</dbReference>
<proteinExistence type="predicted"/>